<feature type="region of interest" description="Disordered" evidence="1">
    <location>
        <begin position="133"/>
        <end position="156"/>
    </location>
</feature>
<dbReference type="Proteomes" id="UP001152320">
    <property type="component" value="Chromosome 1"/>
</dbReference>
<gene>
    <name evidence="3" type="ORF">HOLleu_03768</name>
</gene>
<sequence>MFSSLSYKVFCNSPQNGTIGAVGILQCSFESVFHTISWSYVGEDTQPLVRYDGGVLQGPDHNTDSYSLRIDGALLIIDAASRTGSKEYKVEAIDDDGEYSSQTVEYQFTGESTSTHHQSPMCTASPTKFPVTEITSSGESTSYHHGTTESPSPCPVIETPSPECPRKPTCCVLLVVCFAIAGVIVGVVGVRVVTNYQNKKSGYRNTGNG</sequence>
<evidence type="ECO:0000313" key="3">
    <source>
        <dbReference type="EMBL" id="KAJ8050531.1"/>
    </source>
</evidence>
<keyword evidence="4" id="KW-1185">Reference proteome</keyword>
<feature type="compositionally biased region" description="Polar residues" evidence="1">
    <location>
        <begin position="133"/>
        <end position="151"/>
    </location>
</feature>
<proteinExistence type="predicted"/>
<evidence type="ECO:0000256" key="2">
    <source>
        <dbReference type="SAM" id="Phobius"/>
    </source>
</evidence>
<protein>
    <submittedName>
        <fullName evidence="3">Uncharacterized protein</fullName>
    </submittedName>
</protein>
<evidence type="ECO:0000313" key="4">
    <source>
        <dbReference type="Proteomes" id="UP001152320"/>
    </source>
</evidence>
<comment type="caution">
    <text evidence="3">The sequence shown here is derived from an EMBL/GenBank/DDBJ whole genome shotgun (WGS) entry which is preliminary data.</text>
</comment>
<keyword evidence="2" id="KW-1133">Transmembrane helix</keyword>
<keyword evidence="2" id="KW-0812">Transmembrane</keyword>
<feature type="transmembrane region" description="Helical" evidence="2">
    <location>
        <begin position="172"/>
        <end position="194"/>
    </location>
</feature>
<organism evidence="3 4">
    <name type="scientific">Holothuria leucospilota</name>
    <name type="common">Black long sea cucumber</name>
    <name type="synonym">Mertensiothuria leucospilota</name>
    <dbReference type="NCBI Taxonomy" id="206669"/>
    <lineage>
        <taxon>Eukaryota</taxon>
        <taxon>Metazoa</taxon>
        <taxon>Echinodermata</taxon>
        <taxon>Eleutherozoa</taxon>
        <taxon>Echinozoa</taxon>
        <taxon>Holothuroidea</taxon>
        <taxon>Aspidochirotacea</taxon>
        <taxon>Aspidochirotida</taxon>
        <taxon>Holothuriidae</taxon>
        <taxon>Holothuria</taxon>
    </lineage>
</organism>
<name>A0A9Q1CSF1_HOLLE</name>
<accession>A0A9Q1CSF1</accession>
<reference evidence="3" key="1">
    <citation type="submission" date="2021-10" db="EMBL/GenBank/DDBJ databases">
        <title>Tropical sea cucumber genome reveals ecological adaptation and Cuvierian tubules defense mechanism.</title>
        <authorList>
            <person name="Chen T."/>
        </authorList>
    </citation>
    <scope>NUCLEOTIDE SEQUENCE</scope>
    <source>
        <strain evidence="3">Nanhai2018</strain>
        <tissue evidence="3">Muscle</tissue>
    </source>
</reference>
<keyword evidence="2" id="KW-0472">Membrane</keyword>
<dbReference type="AlphaFoldDB" id="A0A9Q1CSF1"/>
<evidence type="ECO:0000256" key="1">
    <source>
        <dbReference type="SAM" id="MobiDB-lite"/>
    </source>
</evidence>
<dbReference type="EMBL" id="JAIZAY010000001">
    <property type="protein sequence ID" value="KAJ8050531.1"/>
    <property type="molecule type" value="Genomic_DNA"/>
</dbReference>